<sequence length="272" mass="28916">MSALSAEQAVREPILNSWRRCQDAGLNPGAFKARLLDDMDFDSILVRAAQPILDRLQTDIAGTPSGVFLSDASGVLARRVLGNTSIRSAADALGVIPGFSYAESDIGTNAVGTALLERRTYQVTGSEHLWAELQKFAAVGSPVLNPLTGCVEGVVCLASLSEQMDAQVRAMIRRSAHEVEQSLLDLSTSREQALFRRFLNSGAATVVPATMPPDLCQRDRLALEDAAVRLVAQGREAVEEIALADGRTATVVAQVIAGPADLTGVAVQAWFS</sequence>
<organism evidence="2 3">
    <name type="scientific">Herbidospora solisilvae</name>
    <dbReference type="NCBI Taxonomy" id="2696284"/>
    <lineage>
        <taxon>Bacteria</taxon>
        <taxon>Bacillati</taxon>
        <taxon>Actinomycetota</taxon>
        <taxon>Actinomycetes</taxon>
        <taxon>Streptosporangiales</taxon>
        <taxon>Streptosporangiaceae</taxon>
        <taxon>Herbidospora</taxon>
    </lineage>
</organism>
<dbReference type="Proteomes" id="UP000479526">
    <property type="component" value="Unassembled WGS sequence"/>
</dbReference>
<dbReference type="EMBL" id="WXEW01000008">
    <property type="protein sequence ID" value="NAS25185.1"/>
    <property type="molecule type" value="Genomic_DNA"/>
</dbReference>
<evidence type="ECO:0000313" key="3">
    <source>
        <dbReference type="Proteomes" id="UP000479526"/>
    </source>
</evidence>
<dbReference type="Gene3D" id="3.30.450.40">
    <property type="match status" value="1"/>
</dbReference>
<dbReference type="RefSeq" id="WP_161482301.1">
    <property type="nucleotide sequence ID" value="NZ_WXEW01000008.1"/>
</dbReference>
<name>A0A7C9J5P6_9ACTN</name>
<dbReference type="Pfam" id="PF01590">
    <property type="entry name" value="GAF"/>
    <property type="match status" value="1"/>
</dbReference>
<protein>
    <recommendedName>
        <fullName evidence="1">GAF domain-containing protein</fullName>
    </recommendedName>
</protein>
<evidence type="ECO:0000259" key="1">
    <source>
        <dbReference type="Pfam" id="PF01590"/>
    </source>
</evidence>
<accession>A0A7C9J5P6</accession>
<evidence type="ECO:0000313" key="2">
    <source>
        <dbReference type="EMBL" id="NAS25185.1"/>
    </source>
</evidence>
<dbReference type="InterPro" id="IPR003018">
    <property type="entry name" value="GAF"/>
</dbReference>
<dbReference type="AlphaFoldDB" id="A0A7C9J5P6"/>
<keyword evidence="3" id="KW-1185">Reference proteome</keyword>
<proteinExistence type="predicted"/>
<reference evidence="2 3" key="1">
    <citation type="submission" date="2020-01" db="EMBL/GenBank/DDBJ databases">
        <title>Herbidospora sp. NEAU-GS84 nov., a novel actinomycete isolated from soil.</title>
        <authorList>
            <person name="Han L."/>
        </authorList>
    </citation>
    <scope>NUCLEOTIDE SEQUENCE [LARGE SCALE GENOMIC DNA]</scope>
    <source>
        <strain evidence="2 3">NEAU-GS84</strain>
    </source>
</reference>
<comment type="caution">
    <text evidence="2">The sequence shown here is derived from an EMBL/GenBank/DDBJ whole genome shotgun (WGS) entry which is preliminary data.</text>
</comment>
<dbReference type="InterPro" id="IPR029016">
    <property type="entry name" value="GAF-like_dom_sf"/>
</dbReference>
<feature type="domain" description="GAF" evidence="1">
    <location>
        <begin position="47"/>
        <end position="182"/>
    </location>
</feature>
<gene>
    <name evidence="2" type="ORF">GT755_26315</name>
</gene>